<reference evidence="1" key="1">
    <citation type="submission" date="2021-06" db="EMBL/GenBank/DDBJ databases">
        <authorList>
            <person name="Kallberg Y."/>
            <person name="Tangrot J."/>
            <person name="Rosling A."/>
        </authorList>
    </citation>
    <scope>NUCLEOTIDE SEQUENCE</scope>
    <source>
        <strain evidence="1">MT106</strain>
    </source>
</reference>
<dbReference type="AlphaFoldDB" id="A0A9N9BZF5"/>
<dbReference type="EMBL" id="CAJVPL010001691">
    <property type="protein sequence ID" value="CAG8583350.1"/>
    <property type="molecule type" value="Genomic_DNA"/>
</dbReference>
<accession>A0A9N9BZF5</accession>
<proteinExistence type="predicted"/>
<sequence length="45" mass="5190">MLKYPEFSRLLSKILTKPNFKYEENGVINSSEEGIQGKVSNNEQE</sequence>
<keyword evidence="2" id="KW-1185">Reference proteome</keyword>
<dbReference type="Proteomes" id="UP000789831">
    <property type="component" value="Unassembled WGS sequence"/>
</dbReference>
<gene>
    <name evidence="1" type="ORF">AGERDE_LOCUS8236</name>
</gene>
<comment type="caution">
    <text evidence="1">The sequence shown here is derived from an EMBL/GenBank/DDBJ whole genome shotgun (WGS) entry which is preliminary data.</text>
</comment>
<name>A0A9N9BZF5_9GLOM</name>
<protein>
    <submittedName>
        <fullName evidence="1">10338_t:CDS:1</fullName>
    </submittedName>
</protein>
<organism evidence="1 2">
    <name type="scientific">Ambispora gerdemannii</name>
    <dbReference type="NCBI Taxonomy" id="144530"/>
    <lineage>
        <taxon>Eukaryota</taxon>
        <taxon>Fungi</taxon>
        <taxon>Fungi incertae sedis</taxon>
        <taxon>Mucoromycota</taxon>
        <taxon>Glomeromycotina</taxon>
        <taxon>Glomeromycetes</taxon>
        <taxon>Archaeosporales</taxon>
        <taxon>Ambisporaceae</taxon>
        <taxon>Ambispora</taxon>
    </lineage>
</organism>
<evidence type="ECO:0000313" key="1">
    <source>
        <dbReference type="EMBL" id="CAG8583350.1"/>
    </source>
</evidence>
<evidence type="ECO:0000313" key="2">
    <source>
        <dbReference type="Proteomes" id="UP000789831"/>
    </source>
</evidence>